<dbReference type="EMBL" id="GEDG01034385">
    <property type="protein sequence ID" value="JAP09761.1"/>
    <property type="molecule type" value="Transcribed_RNA"/>
</dbReference>
<accession>A0A0V0GNC9</accession>
<name>A0A0V0GNC9_SOLCH</name>
<evidence type="ECO:0000313" key="1">
    <source>
        <dbReference type="EMBL" id="JAP09761.1"/>
    </source>
</evidence>
<reference evidence="1" key="1">
    <citation type="submission" date="2015-12" db="EMBL/GenBank/DDBJ databases">
        <title>Gene expression during late stages of embryo sac development: a critical building block for successful pollen-pistil interactions.</title>
        <authorList>
            <person name="Liu Y."/>
            <person name="Joly V."/>
            <person name="Sabar M."/>
            <person name="Matton D.P."/>
        </authorList>
    </citation>
    <scope>NUCLEOTIDE SEQUENCE</scope>
</reference>
<organism evidence="1">
    <name type="scientific">Solanum chacoense</name>
    <name type="common">Chaco potato</name>
    <dbReference type="NCBI Taxonomy" id="4108"/>
    <lineage>
        <taxon>Eukaryota</taxon>
        <taxon>Viridiplantae</taxon>
        <taxon>Streptophyta</taxon>
        <taxon>Embryophyta</taxon>
        <taxon>Tracheophyta</taxon>
        <taxon>Spermatophyta</taxon>
        <taxon>Magnoliopsida</taxon>
        <taxon>eudicotyledons</taxon>
        <taxon>Gunneridae</taxon>
        <taxon>Pentapetalae</taxon>
        <taxon>asterids</taxon>
        <taxon>lamiids</taxon>
        <taxon>Solanales</taxon>
        <taxon>Solanaceae</taxon>
        <taxon>Solanoideae</taxon>
        <taxon>Solaneae</taxon>
        <taxon>Solanum</taxon>
    </lineage>
</organism>
<sequence length="61" mass="7035">MAIWISRSRRIFNHFVQRACPLSLLHPKAKASSLLFPKEGSSIINWSSWMSSILAFFINNK</sequence>
<protein>
    <submittedName>
        <fullName evidence="1">Putative ovule protein</fullName>
    </submittedName>
</protein>
<proteinExistence type="predicted"/>
<dbReference type="AlphaFoldDB" id="A0A0V0GNC9"/>